<evidence type="ECO:0000259" key="2">
    <source>
        <dbReference type="PROSITE" id="PS51352"/>
    </source>
</evidence>
<keyword evidence="4" id="KW-1185">Reference proteome</keyword>
<protein>
    <submittedName>
        <fullName evidence="3">Thiol-disulfide oxidoreductase ResA</fullName>
    </submittedName>
</protein>
<dbReference type="Gene3D" id="3.40.30.10">
    <property type="entry name" value="Glutaredoxin"/>
    <property type="match status" value="1"/>
</dbReference>
<sequence length="1165" mass="128257">MMNASLQKLALPCATADQASLLFKTQQQLRPKRHPALLRSLCAIGLVLALPALGLGQPADKPAAAAKTEAAVEAAEVAEVEAAAEAVANQVEALLKKPDKKNAGIPLPVPVSLGTPVIQKTTLFWGSGDSLTGKILSADPEAITWDSELFVDPLKIEISALSAVRFPDHQEASPLREPFRISMSNGDVLFGKMISATEESIQFHSNRHGEFSLHRNKIESIKRVDTPDLIYLGPRGLEGWEKPQNSDEQNAWRALSNGHLTTSSPDRGIYHQIDFPEKAEIELIIESSKLPHFIFALGQNRTSCVRVESWAEVLVVLSRFQFQEVSTLESKTTRVHLNLFLDQANNRLSIYSNSGDKLTEIVDKRGFFQPTGIQLWNREGDLTLNYLRVDRWNGELPKPLKIGQSRVQTTDGKVIYGTLPNFSSGTDVIKIRGESEEHEIKISNLSNIIVNDGSTAELKLSATNVAWKEGGFLSGEIKSIHEDRIEIQTPYADGTIASTLSGIQRISFPNNAEPPQNSDQLFFEGGSLHGELVIDGETEDPIRWTPVGGLNASALSAKGEARFVRSKKGQELSINTDQYPDVLYLLNGDVIPCSLKSVMEEKLLLSVPFSEVKEIPMSHVKAVELTSAGSVKHANFTNQGWKRVTGRPNLTDTSLTFRTSGAFGNPSIMTGDLVKFKVNWGSQQYSQLIVQLFGKNLNIDPEATSVAIHVNGDKIWVEEHEAIAQNARMLGRGFNPGDSKKSETVTSPEGTAEVTLAVREGQIHVVINGTQLKSIKLKNRRLKSRSLIFQANITSVTRNLSYGKNPLTRGIVVENFEVRNHDGASAKQFILEETRDRTLLIPRFRRDNPSTHVLLAPNGDVLRGKLLNITEQQVRFESQLEDFGFDRERVAAVIWLHPPKQGEDEKPDTKIAEVHPEIQLRFGRGFSLSMDPQKVVDNQLIGTAQSLGECSIPAGSIQEVNLGDATSVSEIVSYSRWIPKFAAEPDWELPESDGSGPAHQLVGTTAEDFELAGLDGKTFKLSDHNEKVIVLDFWASWCGPCVAALPDYIESTSGFDPEKVIFVAVNLQESPQVVRKFLDEKGLSPQVAMDESGAIGNRFRVSGIPHTVVLSPGKTIEQVHIGYRQNAGQNLRQTIEKILDGTWERAAPTSTKEDEKKDEDTADGK</sequence>
<dbReference type="InterPro" id="IPR013766">
    <property type="entry name" value="Thioredoxin_domain"/>
</dbReference>
<dbReference type="CDD" id="cd02966">
    <property type="entry name" value="TlpA_like_family"/>
    <property type="match status" value="1"/>
</dbReference>
<name>A0A517QPK9_9PLAN</name>
<reference evidence="3 4" key="1">
    <citation type="submission" date="2019-02" db="EMBL/GenBank/DDBJ databases">
        <title>Deep-cultivation of Planctomycetes and their phenomic and genomic characterization uncovers novel biology.</title>
        <authorList>
            <person name="Wiegand S."/>
            <person name="Jogler M."/>
            <person name="Boedeker C."/>
            <person name="Pinto D."/>
            <person name="Vollmers J."/>
            <person name="Rivas-Marin E."/>
            <person name="Kohn T."/>
            <person name="Peeters S.H."/>
            <person name="Heuer A."/>
            <person name="Rast P."/>
            <person name="Oberbeckmann S."/>
            <person name="Bunk B."/>
            <person name="Jeske O."/>
            <person name="Meyerdierks A."/>
            <person name="Storesund J.E."/>
            <person name="Kallscheuer N."/>
            <person name="Luecker S."/>
            <person name="Lage O.M."/>
            <person name="Pohl T."/>
            <person name="Merkel B.J."/>
            <person name="Hornburger P."/>
            <person name="Mueller R.-W."/>
            <person name="Bruemmer F."/>
            <person name="Labrenz M."/>
            <person name="Spormann A.M."/>
            <person name="Op den Camp H."/>
            <person name="Overmann J."/>
            <person name="Amann R."/>
            <person name="Jetten M.S.M."/>
            <person name="Mascher T."/>
            <person name="Medema M.H."/>
            <person name="Devos D.P."/>
            <person name="Kaster A.-K."/>
            <person name="Ovreas L."/>
            <person name="Rohde M."/>
            <person name="Galperin M.Y."/>
            <person name="Jogler C."/>
        </authorList>
    </citation>
    <scope>NUCLEOTIDE SEQUENCE [LARGE SCALE GENOMIC DNA]</scope>
    <source>
        <strain evidence="3 4">Mal48</strain>
    </source>
</reference>
<evidence type="ECO:0000256" key="1">
    <source>
        <dbReference type="SAM" id="MobiDB-lite"/>
    </source>
</evidence>
<feature type="region of interest" description="Disordered" evidence="1">
    <location>
        <begin position="730"/>
        <end position="750"/>
    </location>
</feature>
<feature type="domain" description="Thioredoxin" evidence="2">
    <location>
        <begin position="1000"/>
        <end position="1140"/>
    </location>
</feature>
<gene>
    <name evidence="3" type="primary">resA_4</name>
    <name evidence="3" type="ORF">Mal48_27800</name>
</gene>
<feature type="compositionally biased region" description="Basic and acidic residues" evidence="1">
    <location>
        <begin position="1151"/>
        <end position="1165"/>
    </location>
</feature>
<dbReference type="SUPFAM" id="SSF52833">
    <property type="entry name" value="Thioredoxin-like"/>
    <property type="match status" value="1"/>
</dbReference>
<dbReference type="PANTHER" id="PTHR42852:SF17">
    <property type="entry name" value="THIOREDOXIN-LIKE PROTEIN HI_1115"/>
    <property type="match status" value="1"/>
</dbReference>
<dbReference type="InterPro" id="IPR000866">
    <property type="entry name" value="AhpC/TSA"/>
</dbReference>
<feature type="region of interest" description="Disordered" evidence="1">
    <location>
        <begin position="1142"/>
        <end position="1165"/>
    </location>
</feature>
<dbReference type="EMBL" id="CP036267">
    <property type="protein sequence ID" value="QDT33527.1"/>
    <property type="molecule type" value="Genomic_DNA"/>
</dbReference>
<dbReference type="KEGG" id="tpol:Mal48_27800"/>
<dbReference type="RefSeq" id="WP_197441678.1">
    <property type="nucleotide sequence ID" value="NZ_CP036267.1"/>
</dbReference>
<proteinExistence type="predicted"/>
<dbReference type="PANTHER" id="PTHR42852">
    <property type="entry name" value="THIOL:DISULFIDE INTERCHANGE PROTEIN DSBE"/>
    <property type="match status" value="1"/>
</dbReference>
<evidence type="ECO:0000313" key="3">
    <source>
        <dbReference type="EMBL" id="QDT33527.1"/>
    </source>
</evidence>
<accession>A0A517QPK9</accession>
<dbReference type="AlphaFoldDB" id="A0A517QPK9"/>
<dbReference type="Proteomes" id="UP000315724">
    <property type="component" value="Chromosome"/>
</dbReference>
<dbReference type="Pfam" id="PF00578">
    <property type="entry name" value="AhpC-TSA"/>
    <property type="match status" value="1"/>
</dbReference>
<evidence type="ECO:0000313" key="4">
    <source>
        <dbReference type="Proteomes" id="UP000315724"/>
    </source>
</evidence>
<dbReference type="GO" id="GO:0016209">
    <property type="term" value="F:antioxidant activity"/>
    <property type="evidence" value="ECO:0007669"/>
    <property type="project" value="InterPro"/>
</dbReference>
<organism evidence="3 4">
    <name type="scientific">Thalassoglobus polymorphus</name>
    <dbReference type="NCBI Taxonomy" id="2527994"/>
    <lineage>
        <taxon>Bacteria</taxon>
        <taxon>Pseudomonadati</taxon>
        <taxon>Planctomycetota</taxon>
        <taxon>Planctomycetia</taxon>
        <taxon>Planctomycetales</taxon>
        <taxon>Planctomycetaceae</taxon>
        <taxon>Thalassoglobus</taxon>
    </lineage>
</organism>
<dbReference type="InterPro" id="IPR036249">
    <property type="entry name" value="Thioredoxin-like_sf"/>
</dbReference>
<dbReference type="GO" id="GO:0016491">
    <property type="term" value="F:oxidoreductase activity"/>
    <property type="evidence" value="ECO:0007669"/>
    <property type="project" value="InterPro"/>
</dbReference>
<dbReference type="InterPro" id="IPR050553">
    <property type="entry name" value="Thioredoxin_ResA/DsbE_sf"/>
</dbReference>
<dbReference type="PROSITE" id="PS51352">
    <property type="entry name" value="THIOREDOXIN_2"/>
    <property type="match status" value="1"/>
</dbReference>